<accession>A0A2R4T4D4</accession>
<keyword evidence="4" id="KW-1185">Reference proteome</keyword>
<dbReference type="RefSeq" id="WP_108149776.1">
    <property type="nucleotide sequence ID" value="NZ_CP026304.1"/>
</dbReference>
<dbReference type="OrthoDB" id="4247102at2"/>
<sequence>MASTDPYRLTTHTESPHAASPGVTGADVLRTLLWLVLVISAIGNSVASYGGATTRIHLAFGTVTALCVVALLAQRLRGRRR</sequence>
<reference evidence="3 4" key="1">
    <citation type="submission" date="2018-01" db="EMBL/GenBank/DDBJ databases">
        <title>Complete genome sequence of Streptomyces lunaelactis MM109T, a Ferroverdin A producer isolated from cave moonmilk deposits.</title>
        <authorList>
            <person name="Naome A."/>
            <person name="Martinet L."/>
            <person name="Maciejewska M."/>
            <person name="Anderssen S."/>
            <person name="Adam D."/>
            <person name="Tenconi E."/>
            <person name="Deflandre B."/>
            <person name="Arguelles-Arias A."/>
            <person name="Calusinska M."/>
            <person name="Copieters W."/>
            <person name="Karim L."/>
            <person name="Hanikenne M."/>
            <person name="Baurain D."/>
            <person name="van Wezel G."/>
            <person name="Smargiasso N."/>
            <person name="de Pauw E."/>
            <person name="Delfosse P."/>
            <person name="Rigali S."/>
        </authorList>
    </citation>
    <scope>NUCLEOTIDE SEQUENCE [LARGE SCALE GENOMIC DNA]</scope>
    <source>
        <strain evidence="3 4">MM109</strain>
    </source>
</reference>
<protein>
    <recommendedName>
        <fullName evidence="5">DUF2631 domain-containing protein</fullName>
    </recommendedName>
</protein>
<evidence type="ECO:0000256" key="2">
    <source>
        <dbReference type="SAM" id="Phobius"/>
    </source>
</evidence>
<dbReference type="KEGG" id="slk:SLUN_19045"/>
<keyword evidence="2" id="KW-0472">Membrane</keyword>
<dbReference type="EMBL" id="CP026304">
    <property type="protein sequence ID" value="AVZ73951.1"/>
    <property type="molecule type" value="Genomic_DNA"/>
</dbReference>
<organism evidence="3 4">
    <name type="scientific">Streptomyces lunaelactis</name>
    <dbReference type="NCBI Taxonomy" id="1535768"/>
    <lineage>
        <taxon>Bacteria</taxon>
        <taxon>Bacillati</taxon>
        <taxon>Actinomycetota</taxon>
        <taxon>Actinomycetes</taxon>
        <taxon>Kitasatosporales</taxon>
        <taxon>Streptomycetaceae</taxon>
        <taxon>Streptomyces</taxon>
    </lineage>
</organism>
<name>A0A2R4T4D4_9ACTN</name>
<gene>
    <name evidence="3" type="ORF">SLUN_19045</name>
</gene>
<keyword evidence="2" id="KW-1133">Transmembrane helix</keyword>
<evidence type="ECO:0000313" key="3">
    <source>
        <dbReference type="EMBL" id="AVZ73951.1"/>
    </source>
</evidence>
<evidence type="ECO:0008006" key="5">
    <source>
        <dbReference type="Google" id="ProtNLM"/>
    </source>
</evidence>
<evidence type="ECO:0000313" key="4">
    <source>
        <dbReference type="Proteomes" id="UP000244201"/>
    </source>
</evidence>
<dbReference type="GeneID" id="55657357"/>
<dbReference type="Proteomes" id="UP000244201">
    <property type="component" value="Chromosome"/>
</dbReference>
<keyword evidence="2" id="KW-0812">Transmembrane</keyword>
<feature type="transmembrane region" description="Helical" evidence="2">
    <location>
        <begin position="56"/>
        <end position="73"/>
    </location>
</feature>
<feature type="region of interest" description="Disordered" evidence="1">
    <location>
        <begin position="1"/>
        <end position="23"/>
    </location>
</feature>
<proteinExistence type="predicted"/>
<evidence type="ECO:0000256" key="1">
    <source>
        <dbReference type="SAM" id="MobiDB-lite"/>
    </source>
</evidence>
<dbReference type="AlphaFoldDB" id="A0A2R4T4D4"/>
<feature type="transmembrane region" description="Helical" evidence="2">
    <location>
        <begin position="32"/>
        <end position="50"/>
    </location>
</feature>